<evidence type="ECO:0000313" key="1">
    <source>
        <dbReference type="EMBL" id="ETN76435.1"/>
    </source>
</evidence>
<reference evidence="2" key="1">
    <citation type="journal article" date="2014" name="Nat. Genet.">
        <title>Genome of the human hookworm Necator americanus.</title>
        <authorList>
            <person name="Tang Y.T."/>
            <person name="Gao X."/>
            <person name="Rosa B.A."/>
            <person name="Abubucker S."/>
            <person name="Hallsworth-Pepin K."/>
            <person name="Martin J."/>
            <person name="Tyagi R."/>
            <person name="Heizer E."/>
            <person name="Zhang X."/>
            <person name="Bhonagiri-Palsikar V."/>
            <person name="Minx P."/>
            <person name="Warren W.C."/>
            <person name="Wang Q."/>
            <person name="Zhan B."/>
            <person name="Hotez P.J."/>
            <person name="Sternberg P.W."/>
            <person name="Dougall A."/>
            <person name="Gaze S.T."/>
            <person name="Mulvenna J."/>
            <person name="Sotillo J."/>
            <person name="Ranganathan S."/>
            <person name="Rabelo E.M."/>
            <person name="Wilson R.K."/>
            <person name="Felgner P.L."/>
            <person name="Bethony J."/>
            <person name="Hawdon J.M."/>
            <person name="Gasser R.B."/>
            <person name="Loukas A."/>
            <person name="Mitreva M."/>
        </authorList>
    </citation>
    <scope>NUCLEOTIDE SEQUENCE [LARGE SCALE GENOMIC DNA]</scope>
</reference>
<organism evidence="1 2">
    <name type="scientific">Necator americanus</name>
    <name type="common">Human hookworm</name>
    <dbReference type="NCBI Taxonomy" id="51031"/>
    <lineage>
        <taxon>Eukaryota</taxon>
        <taxon>Metazoa</taxon>
        <taxon>Ecdysozoa</taxon>
        <taxon>Nematoda</taxon>
        <taxon>Chromadorea</taxon>
        <taxon>Rhabditida</taxon>
        <taxon>Rhabditina</taxon>
        <taxon>Rhabditomorpha</taxon>
        <taxon>Strongyloidea</taxon>
        <taxon>Ancylostomatidae</taxon>
        <taxon>Bunostominae</taxon>
        <taxon>Necator</taxon>
    </lineage>
</organism>
<gene>
    <name evidence="1" type="ORF">NECAME_11674</name>
</gene>
<dbReference type="Proteomes" id="UP000053676">
    <property type="component" value="Unassembled WGS sequence"/>
</dbReference>
<keyword evidence="2" id="KW-1185">Reference proteome</keyword>
<protein>
    <submittedName>
        <fullName evidence="1">Uncharacterized protein</fullName>
    </submittedName>
</protein>
<name>W2T351_NECAM</name>
<proteinExistence type="predicted"/>
<dbReference type="AlphaFoldDB" id="W2T351"/>
<accession>W2T351</accession>
<evidence type="ECO:0000313" key="2">
    <source>
        <dbReference type="Proteomes" id="UP000053676"/>
    </source>
</evidence>
<dbReference type="KEGG" id="nai:NECAME_11674"/>
<dbReference type="EMBL" id="KI660227">
    <property type="protein sequence ID" value="ETN76435.1"/>
    <property type="molecule type" value="Genomic_DNA"/>
</dbReference>
<sequence length="73" mass="8512">MTDLETDDRTVHKKERAAKVPKDELYARREEGTEDLGVYRMKSIRRGQAQNQGIKNPELVFYAKSQLRTPLSF</sequence>